<sequence length="101" mass="11580">MGTENTNPFSCSELYFVFMDYDPQYELLRAIRSVQGEEELDSFLSKKHDMLLGRLFEPGSYQKRFSWAIVDGFAAELTSDQADKLRCADGVRVVEKNQELG</sequence>
<evidence type="ECO:0000313" key="3">
    <source>
        <dbReference type="Proteomes" id="UP000017836"/>
    </source>
</evidence>
<dbReference type="AlphaFoldDB" id="W1NY82"/>
<gene>
    <name evidence="2" type="ORF">AMTR_s00107p00154700</name>
</gene>
<reference evidence="3" key="1">
    <citation type="journal article" date="2013" name="Science">
        <title>The Amborella genome and the evolution of flowering plants.</title>
        <authorList>
            <consortium name="Amborella Genome Project"/>
        </authorList>
    </citation>
    <scope>NUCLEOTIDE SEQUENCE [LARGE SCALE GENOMIC DNA]</scope>
</reference>
<evidence type="ECO:0000259" key="1">
    <source>
        <dbReference type="Pfam" id="PF05922"/>
    </source>
</evidence>
<protein>
    <recommendedName>
        <fullName evidence="1">Inhibitor I9 domain-containing protein</fullName>
    </recommendedName>
</protein>
<feature type="domain" description="Inhibitor I9" evidence="1">
    <location>
        <begin position="61"/>
        <end position="99"/>
    </location>
</feature>
<dbReference type="PANTHER" id="PTHR37379:SF1">
    <property type="entry name" value="OS01G0220500 PROTEIN"/>
    <property type="match status" value="1"/>
</dbReference>
<dbReference type="SUPFAM" id="SSF54897">
    <property type="entry name" value="Protease propeptides/inhibitors"/>
    <property type="match status" value="1"/>
</dbReference>
<dbReference type="HOGENOM" id="CLU_2350205_0_0_1"/>
<proteinExistence type="predicted"/>
<dbReference type="Pfam" id="PF05922">
    <property type="entry name" value="Inhibitor_I9"/>
    <property type="match status" value="1"/>
</dbReference>
<organism evidence="2 3">
    <name type="scientific">Amborella trichopoda</name>
    <dbReference type="NCBI Taxonomy" id="13333"/>
    <lineage>
        <taxon>Eukaryota</taxon>
        <taxon>Viridiplantae</taxon>
        <taxon>Streptophyta</taxon>
        <taxon>Embryophyta</taxon>
        <taxon>Tracheophyta</taxon>
        <taxon>Spermatophyta</taxon>
        <taxon>Magnoliopsida</taxon>
        <taxon>Amborellales</taxon>
        <taxon>Amborellaceae</taxon>
        <taxon>Amborella</taxon>
    </lineage>
</organism>
<dbReference type="EMBL" id="KI394917">
    <property type="protein sequence ID" value="ERN00324.1"/>
    <property type="molecule type" value="Genomic_DNA"/>
</dbReference>
<dbReference type="Proteomes" id="UP000017836">
    <property type="component" value="Unassembled WGS sequence"/>
</dbReference>
<dbReference type="OMA" id="HFVFMNY"/>
<dbReference type="KEGG" id="atr:18428372"/>
<dbReference type="eggNOG" id="ENOG502S4NV">
    <property type="taxonomic scope" value="Eukaryota"/>
</dbReference>
<evidence type="ECO:0000313" key="2">
    <source>
        <dbReference type="EMBL" id="ERN00324.1"/>
    </source>
</evidence>
<dbReference type="Gramene" id="ERN00324">
    <property type="protein sequence ID" value="ERN00324"/>
    <property type="gene ID" value="AMTR_s00107p00154700"/>
</dbReference>
<dbReference type="OrthoDB" id="1537661at2759"/>
<keyword evidence="3" id="KW-1185">Reference proteome</keyword>
<dbReference type="PANTHER" id="PTHR37379">
    <property type="entry name" value="OS01G0220500 PROTEIN"/>
    <property type="match status" value="1"/>
</dbReference>
<dbReference type="InterPro" id="IPR010259">
    <property type="entry name" value="S8pro/Inhibitor_I9"/>
</dbReference>
<accession>W1NY82</accession>
<name>W1NY82_AMBTC</name>